<comment type="catalytic activity">
    <reaction evidence="1">
        <text>ATP + protein L-histidine = ADP + protein N-phospho-L-histidine.</text>
        <dbReference type="EC" id="2.7.13.3"/>
    </reaction>
</comment>
<keyword evidence="6" id="KW-0472">Membrane</keyword>
<keyword evidence="6" id="KW-1133">Transmembrane helix</keyword>
<dbReference type="GO" id="GO:0016301">
    <property type="term" value="F:kinase activity"/>
    <property type="evidence" value="ECO:0007669"/>
    <property type="project" value="UniProtKB-KW"/>
</dbReference>
<comment type="caution">
    <text evidence="8">The sequence shown here is derived from an EMBL/GenBank/DDBJ whole genome shotgun (WGS) entry which is preliminary data.</text>
</comment>
<dbReference type="RefSeq" id="WP_413778267.1">
    <property type="nucleotide sequence ID" value="NZ_JAUOZS010000001.1"/>
</dbReference>
<evidence type="ECO:0000256" key="6">
    <source>
        <dbReference type="SAM" id="Phobius"/>
    </source>
</evidence>
<evidence type="ECO:0000313" key="8">
    <source>
        <dbReference type="EMBL" id="MDT8899699.1"/>
    </source>
</evidence>
<protein>
    <recommendedName>
        <fullName evidence="2">histidine kinase</fullName>
        <ecNumber evidence="2">2.7.13.3</ecNumber>
    </recommendedName>
</protein>
<keyword evidence="6" id="KW-0812">Transmembrane</keyword>
<dbReference type="EC" id="2.7.13.3" evidence="2"/>
<keyword evidence="5" id="KW-0175">Coiled coil</keyword>
<dbReference type="InterPro" id="IPR005467">
    <property type="entry name" value="His_kinase_dom"/>
</dbReference>
<dbReference type="Pfam" id="PF06580">
    <property type="entry name" value="His_kinase"/>
    <property type="match status" value="1"/>
</dbReference>
<evidence type="ECO:0000256" key="4">
    <source>
        <dbReference type="ARBA" id="ARBA00023012"/>
    </source>
</evidence>
<dbReference type="Gene3D" id="3.30.565.10">
    <property type="entry name" value="Histidine kinase-like ATPase, C-terminal domain"/>
    <property type="match status" value="1"/>
</dbReference>
<dbReference type="InterPro" id="IPR003594">
    <property type="entry name" value="HATPase_dom"/>
</dbReference>
<proteinExistence type="predicted"/>
<sequence>MLTGFDMRTLIAVLVVGHVVSLALLLADFNYGRTQAGERLFVLGRLSQLVGLVLVGLRGEISGVMSLLLGNSLVMTGQAMESMAWVSLKNTMTRKWWLFYGLSLAVIMACIWNVPFALSRTVRMSVPMVLQSAFLLIPGLQLAFSRTGSSPTQKVIGSLYIVGFLAALWRHQYIMGLDRYRLFMTDLPHSAFFVVLIFLLVAGSQGYILIKKEVLNKELEESNRNLQREKEAAAFYEAELRKHQVERAELKALQAQIKPHFLQNTLGAIGHFCRVDSAKAQQLLRDLAAYLRGTFELTADCVPLAEEMKVVRAYLDIESVRLGPRLDVRCELEGDLSVCMIPPFTLQPLVENAVRHGIAPRREGGVIRISIRETDDGFVVAVEDDGVGMPGDLLHHFSSGSFETRRDGLGLGLFSVDRRLRSMFGEGLKVVGAGGLGTRVSFFVPRRANCRMEGTGSNA</sequence>
<feature type="transmembrane region" description="Helical" evidence="6">
    <location>
        <begin position="9"/>
        <end position="29"/>
    </location>
</feature>
<dbReference type="InterPro" id="IPR050640">
    <property type="entry name" value="Bact_2-comp_sensor_kinase"/>
</dbReference>
<reference evidence="8 9" key="1">
    <citation type="submission" date="2023-07" db="EMBL/GenBank/DDBJ databases">
        <title>The novel representative of Negativicutes class, Anaeroselena agilis gen. nov. sp. nov.</title>
        <authorList>
            <person name="Prokofeva M.I."/>
            <person name="Elcheninov A.G."/>
            <person name="Klyukina A."/>
            <person name="Kublanov I.V."/>
            <person name="Frolov E.N."/>
            <person name="Podosokorskaya O.A."/>
        </authorList>
    </citation>
    <scope>NUCLEOTIDE SEQUENCE [LARGE SCALE GENOMIC DNA]</scope>
    <source>
        <strain evidence="8 9">4137-cl</strain>
    </source>
</reference>
<evidence type="ECO:0000259" key="7">
    <source>
        <dbReference type="PROSITE" id="PS50109"/>
    </source>
</evidence>
<dbReference type="Proteomes" id="UP001254848">
    <property type="component" value="Unassembled WGS sequence"/>
</dbReference>
<evidence type="ECO:0000256" key="1">
    <source>
        <dbReference type="ARBA" id="ARBA00000085"/>
    </source>
</evidence>
<name>A0ABU3NSA3_9FIRM</name>
<keyword evidence="9" id="KW-1185">Reference proteome</keyword>
<feature type="transmembrane region" description="Helical" evidence="6">
    <location>
        <begin position="96"/>
        <end position="118"/>
    </location>
</feature>
<dbReference type="InterPro" id="IPR010559">
    <property type="entry name" value="Sig_transdc_His_kin_internal"/>
</dbReference>
<dbReference type="InterPro" id="IPR036890">
    <property type="entry name" value="HATPase_C_sf"/>
</dbReference>
<dbReference type="InterPro" id="IPR004358">
    <property type="entry name" value="Sig_transdc_His_kin-like_C"/>
</dbReference>
<gene>
    <name evidence="8" type="ORF">Q4T40_00365</name>
</gene>
<feature type="transmembrane region" description="Helical" evidence="6">
    <location>
        <begin position="155"/>
        <end position="171"/>
    </location>
</feature>
<dbReference type="Pfam" id="PF02518">
    <property type="entry name" value="HATPase_c"/>
    <property type="match status" value="1"/>
</dbReference>
<keyword evidence="3 8" id="KW-0418">Kinase</keyword>
<dbReference type="PANTHER" id="PTHR34220:SF7">
    <property type="entry name" value="SENSOR HISTIDINE KINASE YPDA"/>
    <property type="match status" value="1"/>
</dbReference>
<feature type="transmembrane region" description="Helical" evidence="6">
    <location>
        <begin position="191"/>
        <end position="210"/>
    </location>
</feature>
<evidence type="ECO:0000256" key="2">
    <source>
        <dbReference type="ARBA" id="ARBA00012438"/>
    </source>
</evidence>
<keyword evidence="4" id="KW-0902">Two-component regulatory system</keyword>
<accession>A0ABU3NSA3</accession>
<feature type="coiled-coil region" evidence="5">
    <location>
        <begin position="209"/>
        <end position="256"/>
    </location>
</feature>
<dbReference type="PRINTS" id="PR00344">
    <property type="entry name" value="BCTRLSENSOR"/>
</dbReference>
<feature type="domain" description="Histidine kinase" evidence="7">
    <location>
        <begin position="346"/>
        <end position="448"/>
    </location>
</feature>
<dbReference type="PROSITE" id="PS50109">
    <property type="entry name" value="HIS_KIN"/>
    <property type="match status" value="1"/>
</dbReference>
<dbReference type="SUPFAM" id="SSF55874">
    <property type="entry name" value="ATPase domain of HSP90 chaperone/DNA topoisomerase II/histidine kinase"/>
    <property type="match status" value="1"/>
</dbReference>
<dbReference type="SMART" id="SM00387">
    <property type="entry name" value="HATPase_c"/>
    <property type="match status" value="1"/>
</dbReference>
<organism evidence="8 9">
    <name type="scientific">Anaeroselena agilis</name>
    <dbReference type="NCBI Taxonomy" id="3063788"/>
    <lineage>
        <taxon>Bacteria</taxon>
        <taxon>Bacillati</taxon>
        <taxon>Bacillota</taxon>
        <taxon>Negativicutes</taxon>
        <taxon>Acetonemataceae</taxon>
        <taxon>Anaeroselena</taxon>
    </lineage>
</organism>
<evidence type="ECO:0000256" key="5">
    <source>
        <dbReference type="SAM" id="Coils"/>
    </source>
</evidence>
<dbReference type="PANTHER" id="PTHR34220">
    <property type="entry name" value="SENSOR HISTIDINE KINASE YPDA"/>
    <property type="match status" value="1"/>
</dbReference>
<dbReference type="EMBL" id="JAUOZS010000001">
    <property type="protein sequence ID" value="MDT8899699.1"/>
    <property type="molecule type" value="Genomic_DNA"/>
</dbReference>
<keyword evidence="3 8" id="KW-0808">Transferase</keyword>
<evidence type="ECO:0000256" key="3">
    <source>
        <dbReference type="ARBA" id="ARBA00022777"/>
    </source>
</evidence>
<evidence type="ECO:0000313" key="9">
    <source>
        <dbReference type="Proteomes" id="UP001254848"/>
    </source>
</evidence>